<evidence type="ECO:0000256" key="11">
    <source>
        <dbReference type="SAM" id="MobiDB-lite"/>
    </source>
</evidence>
<evidence type="ECO:0000256" key="10">
    <source>
        <dbReference type="PROSITE-ProRule" id="PRU00958"/>
    </source>
</evidence>
<dbReference type="GO" id="GO:0160104">
    <property type="term" value="F:tRNA (guanine(26)-N2)-dimethyltransferase activity"/>
    <property type="evidence" value="ECO:0007669"/>
    <property type="project" value="UniProtKB-UniRule"/>
</dbReference>
<dbReference type="Proteomes" id="UP000812440">
    <property type="component" value="Chromosome 3"/>
</dbReference>
<feature type="region of interest" description="Disordered" evidence="11">
    <location>
        <begin position="537"/>
        <end position="595"/>
    </location>
</feature>
<comment type="caution">
    <text evidence="13">The sequence shown here is derived from an EMBL/GenBank/DDBJ whole genome shotgun (WGS) entry which is preliminary data.</text>
</comment>
<name>A0A8T2JD62_9PIPI</name>
<feature type="region of interest" description="Disordered" evidence="11">
    <location>
        <begin position="109"/>
        <end position="132"/>
    </location>
</feature>
<sequence length="624" mass="68909">MCPWAALHRLSALPRVATFLSRTAKVFGKVSPCTYSMESAEGTIINEGKASVIFPSANQVFYNPVQEFNRDLTCAVITEFARLQLSQKGITILVPGEREEQKLVVNLSETGEEKANSSQEESPAPINRTTAGVGEPCSEGLRVLEGLAASGLRSIRFAREVPGLHSVIANDFSTSAVELIKKNIEFNSVGSLVTASYSDARMVMYSRRETRELFDVIDLDPYGSPAMFLDAAVQSVSEGGLLCITCTDMAVLAGNSGETCYSKYGAMSIKSKYCHEMALRILLHSLDLRSNCYQRYIVPLLCVSVDFYIRVFVRVFTGQAKVKMSASKQALVYNCVGCGTYHLQRMGRATSHGNNMKYSPATGPPVTANCEFCQQRHQLGGPVWAEPLHDNDFVERILSALDRNPKRFNTSERIQGVLSMVTEELSDVPLYYTLDNLSSVIRCNTPSLLQFRSAVLHAGHRASLSHACKNAVKTDAAPSVIWDIMRCWEKLNPVKREKLSETCPAFHILNKEPRIQACFDVREDANPKSRKMGLKRFQENPEANWGPKARAKAGGGISSKLEDKRKQHQNKRKTASPDNGDLKGFPCKRHKEGSCELGESCRYSHTLSDQAQEEAPSAPDGSPP</sequence>
<keyword evidence="9" id="KW-0479">Metal-binding</keyword>
<dbReference type="EMBL" id="JAACNH010000006">
    <property type="protein sequence ID" value="KAG8441434.1"/>
    <property type="molecule type" value="Genomic_DNA"/>
</dbReference>
<keyword evidence="9" id="KW-0862">Zinc</keyword>
<organism evidence="13 14">
    <name type="scientific">Hymenochirus boettgeri</name>
    <name type="common">Congo dwarf clawed frog</name>
    <dbReference type="NCBI Taxonomy" id="247094"/>
    <lineage>
        <taxon>Eukaryota</taxon>
        <taxon>Metazoa</taxon>
        <taxon>Chordata</taxon>
        <taxon>Craniata</taxon>
        <taxon>Vertebrata</taxon>
        <taxon>Euteleostomi</taxon>
        <taxon>Amphibia</taxon>
        <taxon>Batrachia</taxon>
        <taxon>Anura</taxon>
        <taxon>Pipoidea</taxon>
        <taxon>Pipidae</taxon>
        <taxon>Pipinae</taxon>
        <taxon>Hymenochirus</taxon>
    </lineage>
</organism>
<keyword evidence="9" id="KW-0863">Zinc-finger</keyword>
<feature type="domain" description="C3H1-type" evidence="12">
    <location>
        <begin position="581"/>
        <end position="608"/>
    </location>
</feature>
<evidence type="ECO:0000256" key="7">
    <source>
        <dbReference type="ARBA" id="ARBA00039099"/>
    </source>
</evidence>
<dbReference type="NCBIfam" id="TIGR00308">
    <property type="entry name" value="TRM1"/>
    <property type="match status" value="1"/>
</dbReference>
<keyword evidence="3 10" id="KW-0808">Transferase</keyword>
<dbReference type="GO" id="GO:0000049">
    <property type="term" value="F:tRNA binding"/>
    <property type="evidence" value="ECO:0007669"/>
    <property type="project" value="UniProtKB-UniRule"/>
</dbReference>
<keyword evidence="1 10" id="KW-0820">tRNA-binding</keyword>
<keyword evidence="6 10" id="KW-0694">RNA-binding</keyword>
<evidence type="ECO:0000256" key="8">
    <source>
        <dbReference type="ARBA" id="ARBA00051897"/>
    </source>
</evidence>
<evidence type="ECO:0000313" key="13">
    <source>
        <dbReference type="EMBL" id="KAG8441434.1"/>
    </source>
</evidence>
<dbReference type="InterPro" id="IPR002905">
    <property type="entry name" value="Trm1"/>
</dbReference>
<dbReference type="Gene3D" id="3.40.50.150">
    <property type="entry name" value="Vaccinia Virus protein VP39"/>
    <property type="match status" value="1"/>
</dbReference>
<dbReference type="Gene3D" id="3.30.56.70">
    <property type="entry name" value="N2,N2-dimethylguanosine tRNA methyltransferase, C-terminal domain"/>
    <property type="match status" value="1"/>
</dbReference>
<evidence type="ECO:0000256" key="2">
    <source>
        <dbReference type="ARBA" id="ARBA00022603"/>
    </source>
</evidence>
<keyword evidence="4 10" id="KW-0949">S-adenosyl-L-methionine</keyword>
<evidence type="ECO:0000313" key="14">
    <source>
        <dbReference type="Proteomes" id="UP000812440"/>
    </source>
</evidence>
<dbReference type="OrthoDB" id="6349953at2759"/>
<feature type="region of interest" description="Disordered" evidence="11">
    <location>
        <begin position="605"/>
        <end position="624"/>
    </location>
</feature>
<dbReference type="PROSITE" id="PS51626">
    <property type="entry name" value="SAM_MT_TRM1"/>
    <property type="match status" value="1"/>
</dbReference>
<dbReference type="GO" id="GO:0005634">
    <property type="term" value="C:nucleus"/>
    <property type="evidence" value="ECO:0007669"/>
    <property type="project" value="TreeGrafter"/>
</dbReference>
<evidence type="ECO:0000256" key="1">
    <source>
        <dbReference type="ARBA" id="ARBA00022555"/>
    </source>
</evidence>
<evidence type="ECO:0000256" key="5">
    <source>
        <dbReference type="ARBA" id="ARBA00022694"/>
    </source>
</evidence>
<dbReference type="SMART" id="SM00356">
    <property type="entry name" value="ZnF_C3H1"/>
    <property type="match status" value="1"/>
</dbReference>
<protein>
    <recommendedName>
        <fullName evidence="7 10">tRNA (guanine(26)-N(2))-dimethyltransferase</fullName>
        <ecNumber evidence="7 10">2.1.1.216</ecNumber>
    </recommendedName>
</protein>
<dbReference type="EC" id="2.1.1.216" evidence="7 10"/>
<feature type="zinc finger region" description="C3H1-type" evidence="9">
    <location>
        <begin position="581"/>
        <end position="608"/>
    </location>
</feature>
<evidence type="ECO:0000256" key="3">
    <source>
        <dbReference type="ARBA" id="ARBA00022679"/>
    </source>
</evidence>
<dbReference type="PANTHER" id="PTHR10631:SF3">
    <property type="entry name" value="TRNA (GUANINE(26)-N(2))-DIMETHYLTRANSFERASE"/>
    <property type="match status" value="1"/>
</dbReference>
<comment type="catalytic activity">
    <reaction evidence="8 10">
        <text>guanosine(26) in tRNA + 2 S-adenosyl-L-methionine = N(2)-dimethylguanosine(26) in tRNA + 2 S-adenosyl-L-homocysteine + 2 H(+)</text>
        <dbReference type="Rhea" id="RHEA:43140"/>
        <dbReference type="Rhea" id="RHEA-COMP:10359"/>
        <dbReference type="Rhea" id="RHEA-COMP:10360"/>
        <dbReference type="ChEBI" id="CHEBI:15378"/>
        <dbReference type="ChEBI" id="CHEBI:57856"/>
        <dbReference type="ChEBI" id="CHEBI:59789"/>
        <dbReference type="ChEBI" id="CHEBI:74269"/>
        <dbReference type="ChEBI" id="CHEBI:74513"/>
        <dbReference type="EC" id="2.1.1.216"/>
    </reaction>
</comment>
<gene>
    <name evidence="13" type="ORF">GDO86_006975</name>
</gene>
<dbReference type="InterPro" id="IPR000571">
    <property type="entry name" value="Znf_CCCH"/>
</dbReference>
<reference evidence="13" key="1">
    <citation type="thesis" date="2020" institute="ProQuest LLC" country="789 East Eisenhower Parkway, Ann Arbor, MI, USA">
        <title>Comparative Genomics and Chromosome Evolution.</title>
        <authorList>
            <person name="Mudd A.B."/>
        </authorList>
    </citation>
    <scope>NUCLEOTIDE SEQUENCE</scope>
    <source>
        <strain evidence="13">Female2</strain>
        <tissue evidence="13">Blood</tissue>
    </source>
</reference>
<proteinExistence type="inferred from homology"/>
<evidence type="ECO:0000256" key="4">
    <source>
        <dbReference type="ARBA" id="ARBA00022691"/>
    </source>
</evidence>
<evidence type="ECO:0000256" key="6">
    <source>
        <dbReference type="ARBA" id="ARBA00022884"/>
    </source>
</evidence>
<keyword evidence="2 10" id="KW-0489">Methyltransferase</keyword>
<comment type="similarity">
    <text evidence="10">Belongs to the class I-like SAM-binding methyltransferase superfamily. Trm1 family.</text>
</comment>
<dbReference type="InterPro" id="IPR042296">
    <property type="entry name" value="tRNA_met_Trm1_C"/>
</dbReference>
<keyword evidence="5 10" id="KW-0819">tRNA processing</keyword>
<accession>A0A8T2JD62</accession>
<keyword evidence="14" id="KW-1185">Reference proteome</keyword>
<dbReference type="PANTHER" id="PTHR10631">
    <property type="entry name" value="N 2 ,N 2 -DIMETHYLGUANOSINE TRNA METHYLTRANSFERASE"/>
    <property type="match status" value="1"/>
</dbReference>
<dbReference type="AlphaFoldDB" id="A0A8T2JD62"/>
<dbReference type="GO" id="GO:0002940">
    <property type="term" value="P:tRNA N2-guanine methylation"/>
    <property type="evidence" value="ECO:0007669"/>
    <property type="project" value="TreeGrafter"/>
</dbReference>
<dbReference type="PROSITE" id="PS50103">
    <property type="entry name" value="ZF_C3H1"/>
    <property type="match status" value="1"/>
</dbReference>
<dbReference type="InterPro" id="IPR029063">
    <property type="entry name" value="SAM-dependent_MTases_sf"/>
</dbReference>
<evidence type="ECO:0000259" key="12">
    <source>
        <dbReference type="PROSITE" id="PS50103"/>
    </source>
</evidence>
<dbReference type="SUPFAM" id="SSF53335">
    <property type="entry name" value="S-adenosyl-L-methionine-dependent methyltransferases"/>
    <property type="match status" value="1"/>
</dbReference>
<dbReference type="GO" id="GO:0008270">
    <property type="term" value="F:zinc ion binding"/>
    <property type="evidence" value="ECO:0007669"/>
    <property type="project" value="UniProtKB-KW"/>
</dbReference>
<dbReference type="Pfam" id="PF02005">
    <property type="entry name" value="TRM"/>
    <property type="match status" value="1"/>
</dbReference>
<evidence type="ECO:0000256" key="9">
    <source>
        <dbReference type="PROSITE-ProRule" id="PRU00723"/>
    </source>
</evidence>
<dbReference type="FunFam" id="3.30.56.70:FF:000001">
    <property type="entry name" value="tRNA (guanine(26)-N(2))-dimethyltransferase"/>
    <property type="match status" value="1"/>
</dbReference>